<protein>
    <recommendedName>
        <fullName evidence="3">Restriction endonuclease</fullName>
    </recommendedName>
</protein>
<accession>A0ABZ1R4G0</accession>
<gene>
    <name evidence="1" type="ORF">OHT53_29240</name>
</gene>
<dbReference type="GeneID" id="93765152"/>
<dbReference type="Proteomes" id="UP001432071">
    <property type="component" value="Chromosome"/>
</dbReference>
<keyword evidence="2" id="KW-1185">Reference proteome</keyword>
<evidence type="ECO:0000313" key="1">
    <source>
        <dbReference type="EMBL" id="WUN89879.1"/>
    </source>
</evidence>
<organism evidence="1 2">
    <name type="scientific">Streptomyces bobili</name>
    <dbReference type="NCBI Taxonomy" id="67280"/>
    <lineage>
        <taxon>Bacteria</taxon>
        <taxon>Bacillati</taxon>
        <taxon>Actinomycetota</taxon>
        <taxon>Actinomycetes</taxon>
        <taxon>Kitasatosporales</taxon>
        <taxon>Streptomycetaceae</taxon>
        <taxon>Streptomyces</taxon>
    </lineage>
</organism>
<reference evidence="1" key="1">
    <citation type="submission" date="2022-10" db="EMBL/GenBank/DDBJ databases">
        <title>The complete genomes of actinobacterial strains from the NBC collection.</title>
        <authorList>
            <person name="Joergensen T.S."/>
            <person name="Alvarez Arevalo M."/>
            <person name="Sterndorff E.B."/>
            <person name="Faurdal D."/>
            <person name="Vuksanovic O."/>
            <person name="Mourched A.-S."/>
            <person name="Charusanti P."/>
            <person name="Shaw S."/>
            <person name="Blin K."/>
            <person name="Weber T."/>
        </authorList>
    </citation>
    <scope>NUCLEOTIDE SEQUENCE</scope>
    <source>
        <strain evidence="1">NBC_00302</strain>
    </source>
</reference>
<name>A0ABZ1R4G0_9ACTN</name>
<dbReference type="EMBL" id="CP108038">
    <property type="protein sequence ID" value="WUN89879.1"/>
    <property type="molecule type" value="Genomic_DNA"/>
</dbReference>
<evidence type="ECO:0008006" key="3">
    <source>
        <dbReference type="Google" id="ProtNLM"/>
    </source>
</evidence>
<proteinExistence type="predicted"/>
<sequence length="409" mass="46158">MRRRVLFDGGQLAEHLATKLDEVPKAIDSWNADRLLTLPEADITDQLIDSFRIDVPTLDRDKSELAPLKETYGTIYDGFGEPVKIRQSIITLMIPYSGDRAVFTLRPTAYTDSPPEGVVADDRVALHWVTGATDPPFVRKHLDLKIDELARWLDWARSDVVGYNQRIGKLVPWLVQGRRAMLLAGRNLESSLGFPISRRPDADKYTVPLIRKKISTKPTASAAAEPFEPEWVLADADYEEALRVLQNARNQLERSPSVVTDLNEMDIRDLLLLALNSQFEGAAAGEVFNFKGKTDILVRVADRNVFIGECKFWKGPKTIVDTLDQLLGYLTWRDTKAAFLLFVRNADFSEVVAKALPELEAHPNFKRRGSTNVFGERHDFIFHSNGDTAREVRLAFLPFALPRRAATRS</sequence>
<dbReference type="RefSeq" id="WP_328736626.1">
    <property type="nucleotide sequence ID" value="NZ_CP108038.1"/>
</dbReference>
<evidence type="ECO:0000313" key="2">
    <source>
        <dbReference type="Proteomes" id="UP001432071"/>
    </source>
</evidence>